<feature type="domain" description="G-patch" evidence="12">
    <location>
        <begin position="755"/>
        <end position="801"/>
    </location>
</feature>
<comment type="caution">
    <text evidence="14">The sequence shown here is derived from an EMBL/GenBank/DDBJ whole genome shotgun (WGS) entry which is preliminary data.</text>
</comment>
<dbReference type="GO" id="GO:0005634">
    <property type="term" value="C:nucleus"/>
    <property type="evidence" value="ECO:0007669"/>
    <property type="project" value="UniProtKB-SubCell"/>
</dbReference>
<dbReference type="PANTHER" id="PTHR13948:SF3">
    <property type="entry name" value="FI21118P1"/>
    <property type="match status" value="1"/>
</dbReference>
<name>A0AAV9I0E4_9PEZI</name>
<dbReference type="SMART" id="SM00360">
    <property type="entry name" value="RRM"/>
    <property type="match status" value="1"/>
</dbReference>
<evidence type="ECO:0000256" key="2">
    <source>
        <dbReference type="ARBA" id="ARBA00022723"/>
    </source>
</evidence>
<evidence type="ECO:0000259" key="11">
    <source>
        <dbReference type="PROSITE" id="PS50102"/>
    </source>
</evidence>
<dbReference type="Gene3D" id="4.10.1060.10">
    <property type="entry name" value="Zinc finger, RanBP2-type"/>
    <property type="match status" value="1"/>
</dbReference>
<dbReference type="PANTHER" id="PTHR13948">
    <property type="entry name" value="RNA-BINDING PROTEIN"/>
    <property type="match status" value="1"/>
</dbReference>
<keyword evidence="2" id="KW-0479">Metal-binding</keyword>
<reference evidence="14" key="1">
    <citation type="journal article" date="2023" name="Mol. Phylogenet. Evol.">
        <title>Genome-scale phylogeny and comparative genomics of the fungal order Sordariales.</title>
        <authorList>
            <person name="Hensen N."/>
            <person name="Bonometti L."/>
            <person name="Westerberg I."/>
            <person name="Brannstrom I.O."/>
            <person name="Guillou S."/>
            <person name="Cros-Aarteil S."/>
            <person name="Calhoun S."/>
            <person name="Haridas S."/>
            <person name="Kuo A."/>
            <person name="Mondo S."/>
            <person name="Pangilinan J."/>
            <person name="Riley R."/>
            <person name="LaButti K."/>
            <person name="Andreopoulos B."/>
            <person name="Lipzen A."/>
            <person name="Chen C."/>
            <person name="Yan M."/>
            <person name="Daum C."/>
            <person name="Ng V."/>
            <person name="Clum A."/>
            <person name="Steindorff A."/>
            <person name="Ohm R.A."/>
            <person name="Martin F."/>
            <person name="Silar P."/>
            <person name="Natvig D.O."/>
            <person name="Lalanne C."/>
            <person name="Gautier V."/>
            <person name="Ament-Velasquez S.L."/>
            <person name="Kruys A."/>
            <person name="Hutchinson M.I."/>
            <person name="Powell A.J."/>
            <person name="Barry K."/>
            <person name="Miller A.N."/>
            <person name="Grigoriev I.V."/>
            <person name="Debuchy R."/>
            <person name="Gladieux P."/>
            <person name="Hiltunen Thoren M."/>
            <person name="Johannesson H."/>
        </authorList>
    </citation>
    <scope>NUCLEOTIDE SEQUENCE</scope>
    <source>
        <strain evidence="14">PSN324</strain>
    </source>
</reference>
<dbReference type="SMART" id="SM00443">
    <property type="entry name" value="G_patch"/>
    <property type="match status" value="1"/>
</dbReference>
<evidence type="ECO:0000256" key="6">
    <source>
        <dbReference type="ARBA" id="ARBA00022884"/>
    </source>
</evidence>
<dbReference type="InterPro" id="IPR000467">
    <property type="entry name" value="G_patch_dom"/>
</dbReference>
<feature type="compositionally biased region" description="Basic and acidic residues" evidence="10">
    <location>
        <begin position="734"/>
        <end position="753"/>
    </location>
</feature>
<proteinExistence type="predicted"/>
<keyword evidence="6 8" id="KW-0694">RNA-binding</keyword>
<dbReference type="PROSITE" id="PS50199">
    <property type="entry name" value="ZF_RANBP2_2"/>
    <property type="match status" value="1"/>
</dbReference>
<evidence type="ECO:0000256" key="3">
    <source>
        <dbReference type="ARBA" id="ARBA00022737"/>
    </source>
</evidence>
<gene>
    <name evidence="14" type="ORF">QBC42DRAFT_216024</name>
</gene>
<evidence type="ECO:0000256" key="8">
    <source>
        <dbReference type="PROSITE-ProRule" id="PRU00176"/>
    </source>
</evidence>
<keyword evidence="5" id="KW-0862">Zinc</keyword>
<comment type="subcellular location">
    <subcellularLocation>
        <location evidence="1">Nucleus</location>
    </subcellularLocation>
</comment>
<evidence type="ECO:0000256" key="5">
    <source>
        <dbReference type="ARBA" id="ARBA00022833"/>
    </source>
</evidence>
<feature type="region of interest" description="Disordered" evidence="10">
    <location>
        <begin position="302"/>
        <end position="328"/>
    </location>
</feature>
<evidence type="ECO:0000256" key="10">
    <source>
        <dbReference type="SAM" id="MobiDB-lite"/>
    </source>
</evidence>
<dbReference type="Pfam" id="PF01585">
    <property type="entry name" value="G-patch"/>
    <property type="match status" value="1"/>
</dbReference>
<evidence type="ECO:0000313" key="14">
    <source>
        <dbReference type="EMBL" id="KAK4466624.1"/>
    </source>
</evidence>
<feature type="domain" description="RRM" evidence="11">
    <location>
        <begin position="296"/>
        <end position="391"/>
    </location>
</feature>
<dbReference type="InterPro" id="IPR012677">
    <property type="entry name" value="Nucleotide-bd_a/b_plait_sf"/>
</dbReference>
<feature type="compositionally biased region" description="Basic and acidic residues" evidence="10">
    <location>
        <begin position="42"/>
        <end position="71"/>
    </location>
</feature>
<sequence>MPIHSIELKWLTLVAFDSLRKDSPLAPLRNLNYDDDDDNDNNQDHRHQDGPGHHHGRRGADMTPGEHDDRHGSHRHRGSHRQEMAGFHGVPHFREGADHYDRQRAQSGQRGSTKTVTLHGLPEDATERDILFGLDYVTRSRHFSNDQVRIVRIQTDQDGYPFASVEFNRRSDAEHFLDDFSPEISFPLQQSRGVDSEPVTVTIESATMQHHAPYSRESRRDEEGWECVNCGGYNFPHRSVCFKCKEERAEDDHYAPSGPFLTGETDECPQQLPSQYVVIRGLDRSVSEEVLAKGVMKLFVENTSPPKEPAPTSTNKLKSTAPTNSTVGLGAKPGSLRRIFLMRDRQTNESWRYGFAEFATVEDAVAAVAKFRASPKFTISSKPVVVAFIHTGVFIPAAPTEHPEFTFSPIYNPVLRLKYWDDRAYPKIHVVTTDPVSDAPSPDKGSNDDPAKSASKGFKKWKKDKEVPSAVPKIAMIPQMQLWAKASAQLHGGQAKQDAPTSTTDGDSPAFATVGTTHEAEDTQPDGPFGQHATDQYLSFADWDSMSCVACGWKASTDQHIKEHGLPYTRTDLLIYHEGKVHQFYRDPKVKEKAAAALAVLGKEPRMIIRRSPRLKSESLPLYKSYADFDRLYCVLCKRKFERIETIWLHEQQSELHKRMLADPESRARAEEVFKKLGKKQQSCVPTAAFYHDWEAQLKQSQGAAYRDRALERRQAFNQPKKPSGQPPATKSAVGEKRKEPSSTEVDSKEQPAPKKNKGLDMLAKMGWTAGAGLGADGAGRTEAIATEVYAPGVGLGVEGGKLGDAHEEANRKTKGDMGSFVEKTKDKARERFEKMA</sequence>
<organism evidence="14 15">
    <name type="scientific">Cladorrhinum samala</name>
    <dbReference type="NCBI Taxonomy" id="585594"/>
    <lineage>
        <taxon>Eukaryota</taxon>
        <taxon>Fungi</taxon>
        <taxon>Dikarya</taxon>
        <taxon>Ascomycota</taxon>
        <taxon>Pezizomycotina</taxon>
        <taxon>Sordariomycetes</taxon>
        <taxon>Sordariomycetidae</taxon>
        <taxon>Sordariales</taxon>
        <taxon>Podosporaceae</taxon>
        <taxon>Cladorrhinum</taxon>
    </lineage>
</organism>
<keyword evidence="3" id="KW-0677">Repeat</keyword>
<dbReference type="PROSITE" id="PS50174">
    <property type="entry name" value="G_PATCH"/>
    <property type="match status" value="1"/>
</dbReference>
<feature type="compositionally biased region" description="Polar residues" evidence="10">
    <location>
        <begin position="302"/>
        <end position="327"/>
    </location>
</feature>
<dbReference type="PROSITE" id="PS01358">
    <property type="entry name" value="ZF_RANBP2_1"/>
    <property type="match status" value="1"/>
</dbReference>
<dbReference type="EMBL" id="MU864930">
    <property type="protein sequence ID" value="KAK4466624.1"/>
    <property type="molecule type" value="Genomic_DNA"/>
</dbReference>
<dbReference type="Gene3D" id="3.30.70.330">
    <property type="match status" value="1"/>
</dbReference>
<keyword evidence="7" id="KW-0539">Nucleus</keyword>
<evidence type="ECO:0000256" key="4">
    <source>
        <dbReference type="ARBA" id="ARBA00022771"/>
    </source>
</evidence>
<protein>
    <submittedName>
        <fullName evidence="14">RNA-binding protein</fullName>
    </submittedName>
</protein>
<evidence type="ECO:0000313" key="15">
    <source>
        <dbReference type="Proteomes" id="UP001321749"/>
    </source>
</evidence>
<dbReference type="InterPro" id="IPR000504">
    <property type="entry name" value="RRM_dom"/>
</dbReference>
<evidence type="ECO:0000259" key="12">
    <source>
        <dbReference type="PROSITE" id="PS50174"/>
    </source>
</evidence>
<dbReference type="GO" id="GO:0008270">
    <property type="term" value="F:zinc ion binding"/>
    <property type="evidence" value="ECO:0007669"/>
    <property type="project" value="UniProtKB-KW"/>
</dbReference>
<dbReference type="GO" id="GO:0000398">
    <property type="term" value="P:mRNA splicing, via spliceosome"/>
    <property type="evidence" value="ECO:0007669"/>
    <property type="project" value="TreeGrafter"/>
</dbReference>
<evidence type="ECO:0000256" key="9">
    <source>
        <dbReference type="PROSITE-ProRule" id="PRU00322"/>
    </source>
</evidence>
<accession>A0AAV9I0E4</accession>
<dbReference type="AlphaFoldDB" id="A0AAV9I0E4"/>
<feature type="region of interest" description="Disordered" evidence="10">
    <location>
        <begin position="488"/>
        <end position="531"/>
    </location>
</feature>
<evidence type="ECO:0000259" key="13">
    <source>
        <dbReference type="PROSITE" id="PS50199"/>
    </source>
</evidence>
<feature type="region of interest" description="Disordered" evidence="10">
    <location>
        <begin position="24"/>
        <end position="82"/>
    </location>
</feature>
<feature type="region of interest" description="Disordered" evidence="10">
    <location>
        <begin position="809"/>
        <end position="837"/>
    </location>
</feature>
<keyword evidence="15" id="KW-1185">Reference proteome</keyword>
<dbReference type="SUPFAM" id="SSF90209">
    <property type="entry name" value="Ran binding protein zinc finger-like"/>
    <property type="match status" value="1"/>
</dbReference>
<dbReference type="PROSITE" id="PS50102">
    <property type="entry name" value="RRM"/>
    <property type="match status" value="1"/>
</dbReference>
<evidence type="ECO:0000256" key="7">
    <source>
        <dbReference type="ARBA" id="ARBA00023242"/>
    </source>
</evidence>
<evidence type="ECO:0000256" key="1">
    <source>
        <dbReference type="ARBA" id="ARBA00004123"/>
    </source>
</evidence>
<feature type="region of interest" description="Disordered" evidence="10">
    <location>
        <begin position="716"/>
        <end position="760"/>
    </location>
</feature>
<keyword evidence="4 9" id="KW-0863">Zinc-finger</keyword>
<dbReference type="InterPro" id="IPR001876">
    <property type="entry name" value="Znf_RanBP2"/>
</dbReference>
<reference evidence="14" key="2">
    <citation type="submission" date="2023-06" db="EMBL/GenBank/DDBJ databases">
        <authorList>
            <consortium name="Lawrence Berkeley National Laboratory"/>
            <person name="Mondo S.J."/>
            <person name="Hensen N."/>
            <person name="Bonometti L."/>
            <person name="Westerberg I."/>
            <person name="Brannstrom I.O."/>
            <person name="Guillou S."/>
            <person name="Cros-Aarteil S."/>
            <person name="Calhoun S."/>
            <person name="Haridas S."/>
            <person name="Kuo A."/>
            <person name="Pangilinan J."/>
            <person name="Riley R."/>
            <person name="Labutti K."/>
            <person name="Andreopoulos B."/>
            <person name="Lipzen A."/>
            <person name="Chen C."/>
            <person name="Yanf M."/>
            <person name="Daum C."/>
            <person name="Ng V."/>
            <person name="Clum A."/>
            <person name="Steindorff A."/>
            <person name="Ohm R."/>
            <person name="Martin F."/>
            <person name="Silar P."/>
            <person name="Natvig D."/>
            <person name="Lalanne C."/>
            <person name="Gautier V."/>
            <person name="Ament-Velasquez S.L."/>
            <person name="Kruys A."/>
            <person name="Hutchinson M.I."/>
            <person name="Powell A.J."/>
            <person name="Barry K."/>
            <person name="Miller A.N."/>
            <person name="Grigoriev I.V."/>
            <person name="Debuchy R."/>
            <person name="Gladieux P."/>
            <person name="Thoren M.H."/>
            <person name="Johannesson H."/>
        </authorList>
    </citation>
    <scope>NUCLEOTIDE SEQUENCE</scope>
    <source>
        <strain evidence="14">PSN324</strain>
    </source>
</reference>
<dbReference type="SUPFAM" id="SSF54928">
    <property type="entry name" value="RNA-binding domain, RBD"/>
    <property type="match status" value="2"/>
</dbReference>
<dbReference type="Proteomes" id="UP001321749">
    <property type="component" value="Unassembled WGS sequence"/>
</dbReference>
<dbReference type="GO" id="GO:0003723">
    <property type="term" value="F:RNA binding"/>
    <property type="evidence" value="ECO:0007669"/>
    <property type="project" value="UniProtKB-UniRule"/>
</dbReference>
<dbReference type="InterPro" id="IPR035979">
    <property type="entry name" value="RBD_domain_sf"/>
</dbReference>
<feature type="domain" description="RanBP2-type" evidence="13">
    <location>
        <begin position="221"/>
        <end position="250"/>
    </location>
</feature>
<dbReference type="InterPro" id="IPR036443">
    <property type="entry name" value="Znf_RanBP2_sf"/>
</dbReference>
<feature type="region of interest" description="Disordered" evidence="10">
    <location>
        <begin position="433"/>
        <end position="465"/>
    </location>
</feature>
<feature type="compositionally biased region" description="Basic and acidic residues" evidence="10">
    <location>
        <begin position="823"/>
        <end position="837"/>
    </location>
</feature>